<dbReference type="RefSeq" id="WP_048119300.1">
    <property type="nucleotide sequence ID" value="NZ_CP008746.1"/>
</dbReference>
<evidence type="ECO:0000313" key="1">
    <source>
        <dbReference type="EMBL" id="AKJ39689.1"/>
    </source>
</evidence>
<sequence>MIHLWEYDSRKLNGLNLPQMMSELERIGNEGWELVLIRNDINEEGRVTAIFKRKKESETIAL</sequence>
<organism evidence="1 2">
    <name type="scientific">Methanosarcina barkeri CM1</name>
    <dbReference type="NCBI Taxonomy" id="796385"/>
    <lineage>
        <taxon>Archaea</taxon>
        <taxon>Methanobacteriati</taxon>
        <taxon>Methanobacteriota</taxon>
        <taxon>Stenosarchaea group</taxon>
        <taxon>Methanomicrobia</taxon>
        <taxon>Methanosarcinales</taxon>
        <taxon>Methanosarcinaceae</taxon>
        <taxon>Methanosarcina</taxon>
    </lineage>
</organism>
<protein>
    <recommendedName>
        <fullName evidence="3">DUF4177 domain-containing protein</fullName>
    </recommendedName>
</protein>
<reference evidence="1 2" key="2">
    <citation type="journal article" date="2015" name="Stand. Genomic Sci.">
        <title>The complete genome sequence of the rumen methanogen Methanosarcina barkeri CM1.</title>
        <authorList>
            <person name="Lambie S.C."/>
            <person name="Kelly W.J."/>
            <person name="Leahy S.C."/>
            <person name="Li D."/>
            <person name="Reilly K."/>
            <person name="McAllister T.A."/>
            <person name="Valle E.R."/>
            <person name="Attwood G.T."/>
            <person name="Altermann E."/>
        </authorList>
    </citation>
    <scope>NUCLEOTIDE SEQUENCE [LARGE SCALE GENOMIC DNA]</scope>
    <source>
        <strain evidence="1 2">CM1</strain>
    </source>
</reference>
<dbReference type="PATRIC" id="fig|796385.3.peg.3304"/>
<dbReference type="AlphaFoldDB" id="A0A0G3CCF5"/>
<reference evidence="2" key="1">
    <citation type="submission" date="2014-06" db="EMBL/GenBank/DDBJ databases">
        <title>The complete genome sequence of Methanosarcina barkeri CM1.</title>
        <authorList>
            <consortium name="Pastoral Greenhouse Gas Research Consortium"/>
            <person name="Lambie S.C."/>
            <person name="Leahy S.C."/>
            <person name="Kelly W.J."/>
            <person name="Li D."/>
            <person name="Reilly K."/>
            <person name="Attwood G.T."/>
            <person name="Altermann E."/>
        </authorList>
    </citation>
    <scope>NUCLEOTIDE SEQUENCE [LARGE SCALE GENOMIC DNA]</scope>
    <source>
        <strain evidence="2">CM1</strain>
    </source>
</reference>
<dbReference type="GeneID" id="24844151"/>
<dbReference type="GeneID" id="24886404"/>
<accession>A0A0G3CCF5</accession>
<gene>
    <name evidence="1" type="ORF">MCM1_2687</name>
</gene>
<evidence type="ECO:0008006" key="3">
    <source>
        <dbReference type="Google" id="ProtNLM"/>
    </source>
</evidence>
<dbReference type="EMBL" id="CP008746">
    <property type="protein sequence ID" value="AKJ39689.1"/>
    <property type="molecule type" value="Genomic_DNA"/>
</dbReference>
<dbReference type="Proteomes" id="UP000035331">
    <property type="component" value="Chromosome"/>
</dbReference>
<proteinExistence type="predicted"/>
<evidence type="ECO:0000313" key="2">
    <source>
        <dbReference type="Proteomes" id="UP000035331"/>
    </source>
</evidence>
<name>A0A0G3CCF5_METBA</name>